<dbReference type="InterPro" id="IPR002126">
    <property type="entry name" value="Cadherin-like_dom"/>
</dbReference>
<dbReference type="Gene3D" id="2.60.40.60">
    <property type="entry name" value="Cadherins"/>
    <property type="match status" value="2"/>
</dbReference>
<dbReference type="GO" id="GO:0005509">
    <property type="term" value="F:calcium ion binding"/>
    <property type="evidence" value="ECO:0007669"/>
    <property type="project" value="UniProtKB-UniRule"/>
</dbReference>
<evidence type="ECO:0000313" key="9">
    <source>
        <dbReference type="Proteomes" id="UP000663823"/>
    </source>
</evidence>
<evidence type="ECO:0000256" key="6">
    <source>
        <dbReference type="SAM" id="Phobius"/>
    </source>
</evidence>
<evidence type="ECO:0000256" key="1">
    <source>
        <dbReference type="ARBA" id="ARBA00004167"/>
    </source>
</evidence>
<dbReference type="PANTHER" id="PTHR24028:SF146">
    <property type="entry name" value="CADHERIN 96CB, ISOFORM D-RELATED"/>
    <property type="match status" value="1"/>
</dbReference>
<dbReference type="GO" id="GO:0005886">
    <property type="term" value="C:plasma membrane"/>
    <property type="evidence" value="ECO:0007669"/>
    <property type="project" value="TreeGrafter"/>
</dbReference>
<evidence type="ECO:0000313" key="8">
    <source>
        <dbReference type="EMBL" id="CAF3931638.1"/>
    </source>
</evidence>
<evidence type="ECO:0000256" key="3">
    <source>
        <dbReference type="ARBA" id="ARBA00022989"/>
    </source>
</evidence>
<proteinExistence type="predicted"/>
<feature type="transmembrane region" description="Helical" evidence="6">
    <location>
        <begin position="294"/>
        <end position="314"/>
    </location>
</feature>
<dbReference type="Pfam" id="PF00028">
    <property type="entry name" value="Cadherin"/>
    <property type="match status" value="1"/>
</dbReference>
<reference evidence="8" key="1">
    <citation type="submission" date="2021-02" db="EMBL/GenBank/DDBJ databases">
        <authorList>
            <person name="Nowell W R."/>
        </authorList>
    </citation>
    <scope>NUCLEOTIDE SEQUENCE</scope>
</reference>
<dbReference type="InterPro" id="IPR050174">
    <property type="entry name" value="Protocadherin/Cadherin-CA"/>
</dbReference>
<dbReference type="SUPFAM" id="SSF49313">
    <property type="entry name" value="Cadherin-like"/>
    <property type="match status" value="2"/>
</dbReference>
<dbReference type="Proteomes" id="UP000663823">
    <property type="component" value="Unassembled WGS sequence"/>
</dbReference>
<dbReference type="GO" id="GO:0007156">
    <property type="term" value="P:homophilic cell adhesion via plasma membrane adhesion molecules"/>
    <property type="evidence" value="ECO:0007669"/>
    <property type="project" value="InterPro"/>
</dbReference>
<organism evidence="8 9">
    <name type="scientific">Rotaria sordida</name>
    <dbReference type="NCBI Taxonomy" id="392033"/>
    <lineage>
        <taxon>Eukaryota</taxon>
        <taxon>Metazoa</taxon>
        <taxon>Spiralia</taxon>
        <taxon>Gnathifera</taxon>
        <taxon>Rotifera</taxon>
        <taxon>Eurotatoria</taxon>
        <taxon>Bdelloidea</taxon>
        <taxon>Philodinida</taxon>
        <taxon>Philodinidae</taxon>
        <taxon>Rotaria</taxon>
    </lineage>
</organism>
<feature type="domain" description="Cadherin" evidence="7">
    <location>
        <begin position="101"/>
        <end position="202"/>
    </location>
</feature>
<evidence type="ECO:0000256" key="2">
    <source>
        <dbReference type="ARBA" id="ARBA00022692"/>
    </source>
</evidence>
<dbReference type="InterPro" id="IPR015919">
    <property type="entry name" value="Cadherin-like_sf"/>
</dbReference>
<keyword evidence="4" id="KW-0325">Glycoprotein</keyword>
<keyword evidence="6" id="KW-0472">Membrane</keyword>
<evidence type="ECO:0000256" key="4">
    <source>
        <dbReference type="ARBA" id="ARBA00023180"/>
    </source>
</evidence>
<keyword evidence="2 6" id="KW-0812">Transmembrane</keyword>
<dbReference type="PROSITE" id="PS50268">
    <property type="entry name" value="CADHERIN_2"/>
    <property type="match status" value="2"/>
</dbReference>
<feature type="non-terminal residue" evidence="8">
    <location>
        <position position="1"/>
    </location>
</feature>
<keyword evidence="3 6" id="KW-1133">Transmembrane helix</keyword>
<dbReference type="PANTHER" id="PTHR24028">
    <property type="entry name" value="CADHERIN-87A"/>
    <property type="match status" value="1"/>
</dbReference>
<keyword evidence="5" id="KW-0106">Calcium</keyword>
<name>A0A819JEV0_9BILA</name>
<comment type="subcellular location">
    <subcellularLocation>
        <location evidence="1">Membrane</location>
        <topology evidence="1">Single-pass membrane protein</topology>
    </subcellularLocation>
</comment>
<dbReference type="AlphaFoldDB" id="A0A819JEV0"/>
<gene>
    <name evidence="8" type="ORF">OTI717_LOCUS25378</name>
</gene>
<dbReference type="EMBL" id="CAJOAX010005020">
    <property type="protein sequence ID" value="CAF3931638.1"/>
    <property type="molecule type" value="Genomic_DNA"/>
</dbReference>
<evidence type="ECO:0000259" key="7">
    <source>
        <dbReference type="PROSITE" id="PS50268"/>
    </source>
</evidence>
<sequence>MFYDIIVIGVICDDGHERNNISFNDNENDQIILYIKFINEEEKDIFQINKQNQLIIKKSLDYEYKSFYNLTIIAQDLIEHQTSILINIYLNDLNDNPVKFHRNFLQIQIQENHLTRTFLSQIQAEDKDKNNQIIYYIHPNDLNYIENLIELTTNGNLYTKIKFNQKQINKFQFRIIANDSLYTDIILIEILIDNNILLKPQSPYCFTLNNNNNNENIQIEFQAYRNVSFYLRNPSSSDLILFPNGTLIVKSILNKYSFDIYLQENNYSAIFINFILLIQFKCENYHFIQFYQEIIFISLIIFIIFIIIIIYFYFQHKIQKKLFKKKINITRSFSLSLNDILFLSCPSSQMTPMTIISSST</sequence>
<comment type="caution">
    <text evidence="8">The sequence shown here is derived from an EMBL/GenBank/DDBJ whole genome shotgun (WGS) entry which is preliminary data.</text>
</comment>
<dbReference type="CDD" id="cd11304">
    <property type="entry name" value="Cadherin_repeat"/>
    <property type="match status" value="2"/>
</dbReference>
<protein>
    <recommendedName>
        <fullName evidence="7">Cadherin domain-containing protein</fullName>
    </recommendedName>
</protein>
<dbReference type="SMART" id="SM00112">
    <property type="entry name" value="CA"/>
    <property type="match status" value="2"/>
</dbReference>
<evidence type="ECO:0000256" key="5">
    <source>
        <dbReference type="PROSITE-ProRule" id="PRU00043"/>
    </source>
</evidence>
<feature type="domain" description="Cadherin" evidence="7">
    <location>
        <begin position="25"/>
        <end position="100"/>
    </location>
</feature>
<accession>A0A819JEV0</accession>